<dbReference type="EMBL" id="CP096019">
    <property type="protein sequence ID" value="UPM42751.1"/>
    <property type="molecule type" value="Genomic_DNA"/>
</dbReference>
<dbReference type="Proteomes" id="UP000831768">
    <property type="component" value="Chromosome"/>
</dbReference>
<accession>A0A8U0A0S7</accession>
<proteinExistence type="predicted"/>
<dbReference type="AlphaFoldDB" id="A0A8U0A0S7"/>
<evidence type="ECO:0000256" key="1">
    <source>
        <dbReference type="SAM" id="Phobius"/>
    </source>
</evidence>
<dbReference type="RefSeq" id="WP_247993422.1">
    <property type="nucleotide sequence ID" value="NZ_CP096019.1"/>
</dbReference>
<evidence type="ECO:0000313" key="2">
    <source>
        <dbReference type="EMBL" id="UPM42751.1"/>
    </source>
</evidence>
<sequence>MNRSEIDTESLTTAHWIAIGLSIITGVIHLVLGVMSFPGVLPVTFLLAGMGFFVGIGLLLWGYRRSLYVIGVPFVAVQIVLYLWINQRSDPAVSPIEGIDKIAQLLLIGVLVVLYRRDE</sequence>
<dbReference type="InterPro" id="IPR055898">
    <property type="entry name" value="DUF7475"/>
</dbReference>
<evidence type="ECO:0000313" key="3">
    <source>
        <dbReference type="Proteomes" id="UP000831768"/>
    </source>
</evidence>
<keyword evidence="3" id="KW-1185">Reference proteome</keyword>
<keyword evidence="1" id="KW-0812">Transmembrane</keyword>
<dbReference type="KEGG" id="haad:MW046_12430"/>
<feature type="transmembrane region" description="Helical" evidence="1">
    <location>
        <begin position="98"/>
        <end position="115"/>
    </location>
</feature>
<keyword evidence="1" id="KW-0472">Membrane</keyword>
<feature type="transmembrane region" description="Helical" evidence="1">
    <location>
        <begin position="67"/>
        <end position="86"/>
    </location>
</feature>
<name>A0A8U0A0S7_9EURY</name>
<gene>
    <name evidence="2" type="ORF">MW046_12430</name>
</gene>
<dbReference type="Pfam" id="PF24287">
    <property type="entry name" value="DUF7475"/>
    <property type="match status" value="1"/>
</dbReference>
<reference evidence="2" key="1">
    <citation type="submission" date="2022-04" db="EMBL/GenBank/DDBJ databases">
        <title>Halocatena sp. nov., isolated from a salt lake.</title>
        <authorList>
            <person name="Cui H.-L."/>
        </authorList>
    </citation>
    <scope>NUCLEOTIDE SEQUENCE</scope>
    <source>
        <strain evidence="2">AD-1</strain>
    </source>
</reference>
<keyword evidence="1" id="KW-1133">Transmembrane helix</keyword>
<feature type="transmembrane region" description="Helical" evidence="1">
    <location>
        <begin position="12"/>
        <end position="34"/>
    </location>
</feature>
<dbReference type="GeneID" id="71928867"/>
<feature type="transmembrane region" description="Helical" evidence="1">
    <location>
        <begin position="40"/>
        <end position="60"/>
    </location>
</feature>
<protein>
    <submittedName>
        <fullName evidence="2">Uncharacterized protein</fullName>
    </submittedName>
</protein>
<organism evidence="2 3">
    <name type="scientific">Halocatena salina</name>
    <dbReference type="NCBI Taxonomy" id="2934340"/>
    <lineage>
        <taxon>Archaea</taxon>
        <taxon>Methanobacteriati</taxon>
        <taxon>Methanobacteriota</taxon>
        <taxon>Stenosarchaea group</taxon>
        <taxon>Halobacteria</taxon>
        <taxon>Halobacteriales</taxon>
        <taxon>Natronomonadaceae</taxon>
        <taxon>Halocatena</taxon>
    </lineage>
</organism>